<evidence type="ECO:0000256" key="1">
    <source>
        <dbReference type="ARBA" id="ARBA00001946"/>
    </source>
</evidence>
<dbReference type="PROSITE" id="PS51483">
    <property type="entry name" value="B5"/>
    <property type="match status" value="1"/>
</dbReference>
<keyword evidence="5" id="KW-0963">Cytoplasm</keyword>
<keyword evidence="8" id="KW-0547">Nucleotide-binding</keyword>
<accession>A0A0W8FGP2</accession>
<evidence type="ECO:0000313" key="14">
    <source>
        <dbReference type="EMBL" id="KUG20070.1"/>
    </source>
</evidence>
<keyword evidence="10" id="KW-0460">Magnesium</keyword>
<evidence type="ECO:0000256" key="2">
    <source>
        <dbReference type="ARBA" id="ARBA00004496"/>
    </source>
</evidence>
<evidence type="ECO:0000256" key="6">
    <source>
        <dbReference type="ARBA" id="ARBA00022598"/>
    </source>
</evidence>
<dbReference type="EMBL" id="LNQE01001230">
    <property type="protein sequence ID" value="KUG20070.1"/>
    <property type="molecule type" value="Genomic_DNA"/>
</dbReference>
<comment type="cofactor">
    <cofactor evidence="1">
        <name>Mg(2+)</name>
        <dbReference type="ChEBI" id="CHEBI:18420"/>
    </cofactor>
</comment>
<dbReference type="Gene3D" id="3.50.40.10">
    <property type="entry name" value="Phenylalanyl-trna Synthetase, Chain B, domain 3"/>
    <property type="match status" value="1"/>
</dbReference>
<dbReference type="EC" id="6.1.1.20" evidence="4"/>
<evidence type="ECO:0000256" key="5">
    <source>
        <dbReference type="ARBA" id="ARBA00022490"/>
    </source>
</evidence>
<dbReference type="HAMAP" id="MF_00284">
    <property type="entry name" value="Phe_tRNA_synth_beta2"/>
    <property type="match status" value="1"/>
</dbReference>
<dbReference type="InterPro" id="IPR022918">
    <property type="entry name" value="Phe_tRNA_ligase_beta2_arc"/>
</dbReference>
<comment type="subcellular location">
    <subcellularLocation>
        <location evidence="2">Cytoplasm</location>
    </subcellularLocation>
</comment>
<protein>
    <recommendedName>
        <fullName evidence="4">phenylalanine--tRNA ligase</fullName>
        <ecNumber evidence="4">6.1.1.20</ecNumber>
    </recommendedName>
</protein>
<comment type="similarity">
    <text evidence="3">Belongs to the phenylalanyl-tRNA synthetase beta subunit family. Type 2 subfamily.</text>
</comment>
<reference evidence="14" key="1">
    <citation type="journal article" date="2015" name="Proc. Natl. Acad. Sci. U.S.A.">
        <title>Networks of energetic and metabolic interactions define dynamics in microbial communities.</title>
        <authorList>
            <person name="Embree M."/>
            <person name="Liu J.K."/>
            <person name="Al-Bassam M.M."/>
            <person name="Zengler K."/>
        </authorList>
    </citation>
    <scope>NUCLEOTIDE SEQUENCE</scope>
</reference>
<sequence>MPIITLPYTYLERLVGADRAAILDRLPMFGSDIERIEDDHADVEFFPVRPDLFSVEGVARAMRGFLGIETGLPVYEVRQSGIGFSVDPALASIRPFLGSAVIRNVSLDGAGIESLMGLQEALHWAVGRGRGKVAIGVHDLDTVTPPFRYLASPRERSFVPLDYSEEMTMEEILEQHPKGRDYAHLVRDFPRFPLIVDADDRVLSFPPIINGELTRVTGETRNILLDTTGTDQKAVQIAVNILCTALAEAGAEIESVTIDGQDVPSLAPMERYVSVQECSDLLGVELTPDAIADLLQRMRFGAEPAGSELVRVLVPCYRADIMHDWDVFEDVAIAFGYDRIGADLPRTFTIGAGHPVSHITAAVRSIFVGLGYLEMIPFTLTNERVLFERMQRPPSPSALRVLYPISEEQTVVRTDILPLLLEALQANKHRELPQRLFAAGDVVLGTGTYQKAAAVSIHPGADFSEAYACADALCRELGLTYRAAGSDDPAFLDGRRGACVVDERPVGVFGEVHPDVLLAFDLEHPVAALELDLRAVPGYPGQPDTPSPGAR</sequence>
<dbReference type="SMART" id="SM00873">
    <property type="entry name" value="B3_4"/>
    <property type="match status" value="1"/>
</dbReference>
<dbReference type="SMART" id="SM00874">
    <property type="entry name" value="B5"/>
    <property type="match status" value="1"/>
</dbReference>
<evidence type="ECO:0000256" key="8">
    <source>
        <dbReference type="ARBA" id="ARBA00022741"/>
    </source>
</evidence>
<organism evidence="14">
    <name type="scientific">hydrocarbon metagenome</name>
    <dbReference type="NCBI Taxonomy" id="938273"/>
    <lineage>
        <taxon>unclassified sequences</taxon>
        <taxon>metagenomes</taxon>
        <taxon>ecological metagenomes</taxon>
    </lineage>
</organism>
<evidence type="ECO:0000259" key="13">
    <source>
        <dbReference type="PROSITE" id="PS51483"/>
    </source>
</evidence>
<dbReference type="AlphaFoldDB" id="A0A0W8FGP2"/>
<dbReference type="Pfam" id="PF17759">
    <property type="entry name" value="tRNA_synthFbeta"/>
    <property type="match status" value="1"/>
</dbReference>
<dbReference type="InterPro" id="IPR020825">
    <property type="entry name" value="Phe-tRNA_synthase-like_B3/B4"/>
</dbReference>
<keyword evidence="12 14" id="KW-0030">Aminoacyl-tRNA synthetase</keyword>
<gene>
    <name evidence="14" type="ORF">ASZ90_010199</name>
</gene>
<comment type="caution">
    <text evidence="14">The sequence shown here is derived from an EMBL/GenBank/DDBJ whole genome shotgun (WGS) entry which is preliminary data.</text>
</comment>
<dbReference type="InterPro" id="IPR045864">
    <property type="entry name" value="aa-tRNA-synth_II/BPL/LPL"/>
</dbReference>
<evidence type="ECO:0000256" key="3">
    <source>
        <dbReference type="ARBA" id="ARBA00007438"/>
    </source>
</evidence>
<evidence type="ECO:0000256" key="11">
    <source>
        <dbReference type="ARBA" id="ARBA00022917"/>
    </source>
</evidence>
<dbReference type="PANTHER" id="PTHR10947:SF0">
    <property type="entry name" value="PHENYLALANINE--TRNA LIGASE BETA SUBUNIT"/>
    <property type="match status" value="1"/>
</dbReference>
<dbReference type="Pfam" id="PF03483">
    <property type="entry name" value="B3_4"/>
    <property type="match status" value="1"/>
</dbReference>
<dbReference type="GO" id="GO:0003723">
    <property type="term" value="F:RNA binding"/>
    <property type="evidence" value="ECO:0007669"/>
    <property type="project" value="InterPro"/>
</dbReference>
<dbReference type="InterPro" id="IPR009061">
    <property type="entry name" value="DNA-bd_dom_put_sf"/>
</dbReference>
<evidence type="ECO:0000256" key="4">
    <source>
        <dbReference type="ARBA" id="ARBA00012814"/>
    </source>
</evidence>
<dbReference type="SUPFAM" id="SSF46955">
    <property type="entry name" value="Putative DNA-binding domain"/>
    <property type="match status" value="2"/>
</dbReference>
<dbReference type="InterPro" id="IPR045060">
    <property type="entry name" value="Phe-tRNA-ligase_IIc_bsu"/>
</dbReference>
<dbReference type="NCBIfam" id="TIGR00471">
    <property type="entry name" value="pheT_arch"/>
    <property type="match status" value="1"/>
</dbReference>
<evidence type="ECO:0000256" key="10">
    <source>
        <dbReference type="ARBA" id="ARBA00022842"/>
    </source>
</evidence>
<dbReference type="PANTHER" id="PTHR10947">
    <property type="entry name" value="PHENYLALANYL-TRNA SYNTHETASE BETA CHAIN AND LEUCINE-RICH REPEAT-CONTAINING PROTEIN 47"/>
    <property type="match status" value="1"/>
</dbReference>
<name>A0A0W8FGP2_9ZZZZ</name>
<dbReference type="SUPFAM" id="SSF55681">
    <property type="entry name" value="Class II aaRS and biotin synthetases"/>
    <property type="match status" value="1"/>
</dbReference>
<dbReference type="Pfam" id="PF03484">
    <property type="entry name" value="B5"/>
    <property type="match status" value="1"/>
</dbReference>
<dbReference type="InterPro" id="IPR005146">
    <property type="entry name" value="B3/B4_tRNA-bd"/>
</dbReference>
<dbReference type="GO" id="GO:0009328">
    <property type="term" value="C:phenylalanine-tRNA ligase complex"/>
    <property type="evidence" value="ECO:0007669"/>
    <property type="project" value="TreeGrafter"/>
</dbReference>
<dbReference type="GO" id="GO:0000287">
    <property type="term" value="F:magnesium ion binding"/>
    <property type="evidence" value="ECO:0007669"/>
    <property type="project" value="InterPro"/>
</dbReference>
<dbReference type="GO" id="GO:0004826">
    <property type="term" value="F:phenylalanine-tRNA ligase activity"/>
    <property type="evidence" value="ECO:0007669"/>
    <property type="project" value="UniProtKB-EC"/>
</dbReference>
<evidence type="ECO:0000256" key="12">
    <source>
        <dbReference type="ARBA" id="ARBA00023146"/>
    </source>
</evidence>
<dbReference type="GO" id="GO:0006432">
    <property type="term" value="P:phenylalanyl-tRNA aminoacylation"/>
    <property type="evidence" value="ECO:0007669"/>
    <property type="project" value="InterPro"/>
</dbReference>
<evidence type="ECO:0000256" key="7">
    <source>
        <dbReference type="ARBA" id="ARBA00022723"/>
    </source>
</evidence>
<dbReference type="CDD" id="cd00769">
    <property type="entry name" value="PheRS_beta_core"/>
    <property type="match status" value="1"/>
</dbReference>
<keyword evidence="11" id="KW-0648">Protein biosynthesis</keyword>
<keyword evidence="7" id="KW-0479">Metal-binding</keyword>
<dbReference type="GO" id="GO:0005524">
    <property type="term" value="F:ATP binding"/>
    <property type="evidence" value="ECO:0007669"/>
    <property type="project" value="UniProtKB-KW"/>
</dbReference>
<feature type="domain" description="B5" evidence="13">
    <location>
        <begin position="266"/>
        <end position="342"/>
    </location>
</feature>
<proteinExistence type="inferred from homology"/>
<dbReference type="FunFam" id="3.50.40.10:FF:000003">
    <property type="entry name" value="Phenylalanine--tRNA ligase beta subunit"/>
    <property type="match status" value="1"/>
</dbReference>
<dbReference type="InterPro" id="IPR005147">
    <property type="entry name" value="tRNA_synthase_B5-dom"/>
</dbReference>
<dbReference type="InterPro" id="IPR004531">
    <property type="entry name" value="Phe-tRNA-synth_IIc_bsu_arc_euk"/>
</dbReference>
<dbReference type="Gene3D" id="3.30.930.10">
    <property type="entry name" value="Bira Bifunctional Protein, Domain 2"/>
    <property type="match status" value="1"/>
</dbReference>
<keyword evidence="6 14" id="KW-0436">Ligase</keyword>
<evidence type="ECO:0000256" key="9">
    <source>
        <dbReference type="ARBA" id="ARBA00022840"/>
    </source>
</evidence>
<dbReference type="Gene3D" id="3.30.56.10">
    <property type="match status" value="2"/>
</dbReference>
<dbReference type="InterPro" id="IPR041616">
    <property type="entry name" value="PheRS_beta_core"/>
</dbReference>
<keyword evidence="9" id="KW-0067">ATP-binding</keyword>